<gene>
    <name evidence="1" type="ORF">GGR39_000004</name>
</gene>
<sequence length="121" mass="13345">MNEGFETDERRAAIHTELRAWVCELAGKGGVAKIRKWMLQDREIAAVICHSQPFLLGLAGDVRESMVESCVKKWKPEADAKLNKAIDLKKIAARYSGFVRGLGAASFNKGIAAKWGSRIEA</sequence>
<keyword evidence="2" id="KW-1185">Reference proteome</keyword>
<evidence type="ECO:0000313" key="1">
    <source>
        <dbReference type="EMBL" id="MBB3938375.1"/>
    </source>
</evidence>
<dbReference type="Proteomes" id="UP000561459">
    <property type="component" value="Unassembled WGS sequence"/>
</dbReference>
<dbReference type="RefSeq" id="WP_183615359.1">
    <property type="nucleotide sequence ID" value="NZ_JACIDY010000001.1"/>
</dbReference>
<dbReference type="AlphaFoldDB" id="A0A7W6BXR3"/>
<comment type="caution">
    <text evidence="1">The sequence shown here is derived from an EMBL/GenBank/DDBJ whole genome shotgun (WGS) entry which is preliminary data.</text>
</comment>
<protein>
    <submittedName>
        <fullName evidence="1">Uncharacterized protein</fullName>
    </submittedName>
</protein>
<dbReference type="EMBL" id="JACIDY010000001">
    <property type="protein sequence ID" value="MBB3938375.1"/>
    <property type="molecule type" value="Genomic_DNA"/>
</dbReference>
<evidence type="ECO:0000313" key="2">
    <source>
        <dbReference type="Proteomes" id="UP000561459"/>
    </source>
</evidence>
<accession>A0A7W6BXR3</accession>
<name>A0A7W6BXR3_9SPHN</name>
<proteinExistence type="predicted"/>
<reference evidence="1 2" key="1">
    <citation type="submission" date="2020-08" db="EMBL/GenBank/DDBJ databases">
        <title>Genomic Encyclopedia of Type Strains, Phase IV (KMG-IV): sequencing the most valuable type-strain genomes for metagenomic binning, comparative biology and taxonomic classification.</title>
        <authorList>
            <person name="Goeker M."/>
        </authorList>
    </citation>
    <scope>NUCLEOTIDE SEQUENCE [LARGE SCALE GENOMIC DNA]</scope>
    <source>
        <strain evidence="1 2">DSM 27568</strain>
    </source>
</reference>
<organism evidence="1 2">
    <name type="scientific">Novosphingobium fluoreni</name>
    <dbReference type="NCBI Taxonomy" id="1391222"/>
    <lineage>
        <taxon>Bacteria</taxon>
        <taxon>Pseudomonadati</taxon>
        <taxon>Pseudomonadota</taxon>
        <taxon>Alphaproteobacteria</taxon>
        <taxon>Sphingomonadales</taxon>
        <taxon>Sphingomonadaceae</taxon>
        <taxon>Novosphingobium</taxon>
    </lineage>
</organism>